<gene>
    <name evidence="1" type="ORF">SAMN04488513_105210</name>
</gene>
<dbReference type="InterPro" id="IPR008969">
    <property type="entry name" value="CarboxyPept-like_regulatory"/>
</dbReference>
<sequence length="328" mass="37239">MYPIVDVMKRYLSVILILASCWVKAQEVKIIDAKDRSPVAFATISFGNGLGTFADEDGHFTFSAKKYPDIDTLYISALGYSEKAVLIPRATPTQTVELEPEIAQLAEVIVSAPKKGKFRVRRQKAETHKDIFACWLPTVESEIAVLFKRHEGQVSQISKLYLPVNAESEYKTKGKGKFATIFRVQFYENNNGSPGAGIPYENVVFAMDEKADKVFELDLLSNSIFIPESGLFVSIQVLGYADKEGKLVETKKYREIKTARGIQKISTSFRPLLPFVKGEADQRTFVRRIFFNDKKWQVFDRNYNPNSKLLQIGHRNYGMGAEFRVFED</sequence>
<dbReference type="EMBL" id="FQYU01000005">
    <property type="protein sequence ID" value="SHJ51914.1"/>
    <property type="molecule type" value="Genomic_DNA"/>
</dbReference>
<name>A0A1M6JYZ4_9FLAO</name>
<evidence type="ECO:0000313" key="2">
    <source>
        <dbReference type="Proteomes" id="UP000184543"/>
    </source>
</evidence>
<dbReference type="STRING" id="192903.SAMN04488513_105210"/>
<dbReference type="Proteomes" id="UP000184543">
    <property type="component" value="Unassembled WGS sequence"/>
</dbReference>
<dbReference type="SUPFAM" id="SSF49464">
    <property type="entry name" value="Carboxypeptidase regulatory domain-like"/>
    <property type="match status" value="1"/>
</dbReference>
<accession>A0A1M6JYZ4</accession>
<reference evidence="2" key="1">
    <citation type="submission" date="2016-11" db="EMBL/GenBank/DDBJ databases">
        <authorList>
            <person name="Varghese N."/>
            <person name="Submissions S."/>
        </authorList>
    </citation>
    <scope>NUCLEOTIDE SEQUENCE [LARGE SCALE GENOMIC DNA]</scope>
    <source>
        <strain evidence="2">DSM 19858</strain>
    </source>
</reference>
<organism evidence="1 2">
    <name type="scientific">Pseudozobellia thermophila</name>
    <dbReference type="NCBI Taxonomy" id="192903"/>
    <lineage>
        <taxon>Bacteria</taxon>
        <taxon>Pseudomonadati</taxon>
        <taxon>Bacteroidota</taxon>
        <taxon>Flavobacteriia</taxon>
        <taxon>Flavobacteriales</taxon>
        <taxon>Flavobacteriaceae</taxon>
        <taxon>Pseudozobellia</taxon>
    </lineage>
</organism>
<dbReference type="AlphaFoldDB" id="A0A1M6JYZ4"/>
<dbReference type="Pfam" id="PF13715">
    <property type="entry name" value="CarbopepD_reg_2"/>
    <property type="match status" value="1"/>
</dbReference>
<evidence type="ECO:0000313" key="1">
    <source>
        <dbReference type="EMBL" id="SHJ51914.1"/>
    </source>
</evidence>
<keyword evidence="2" id="KW-1185">Reference proteome</keyword>
<proteinExistence type="predicted"/>
<protein>
    <submittedName>
        <fullName evidence="1">CarboxypepD_reg-like domain-containing protein</fullName>
    </submittedName>
</protein>